<organism evidence="4">
    <name type="scientific">Schistocephalus solidus</name>
    <name type="common">Tapeworm</name>
    <dbReference type="NCBI Taxonomy" id="70667"/>
    <lineage>
        <taxon>Eukaryota</taxon>
        <taxon>Metazoa</taxon>
        <taxon>Spiralia</taxon>
        <taxon>Lophotrochozoa</taxon>
        <taxon>Platyhelminthes</taxon>
        <taxon>Cestoda</taxon>
        <taxon>Eucestoda</taxon>
        <taxon>Diphyllobothriidea</taxon>
        <taxon>Diphyllobothriidae</taxon>
        <taxon>Schistocephalus</taxon>
    </lineage>
</organism>
<keyword evidence="3" id="KW-1185">Reference proteome</keyword>
<name>A0A183TL82_SCHSO</name>
<sequence>MWLLEVGFFPTATLRSTVTTCVLNQVRVFGVVCASTPGMSDSGNSHLLPLKKSYGGGDSNPVGGPGYLGSFSTKTKP</sequence>
<dbReference type="Proteomes" id="UP000275846">
    <property type="component" value="Unassembled WGS sequence"/>
</dbReference>
<dbReference type="WBParaSite" id="SSLN_0001788501-mRNA-1">
    <property type="protein sequence ID" value="SSLN_0001788501-mRNA-1"/>
    <property type="gene ID" value="SSLN_0001788501"/>
</dbReference>
<evidence type="ECO:0000256" key="1">
    <source>
        <dbReference type="SAM" id="MobiDB-lite"/>
    </source>
</evidence>
<feature type="region of interest" description="Disordered" evidence="1">
    <location>
        <begin position="55"/>
        <end position="77"/>
    </location>
</feature>
<reference evidence="4" key="1">
    <citation type="submission" date="2016-06" db="UniProtKB">
        <authorList>
            <consortium name="WormBaseParasite"/>
        </authorList>
    </citation>
    <scope>IDENTIFICATION</scope>
</reference>
<reference evidence="2 3" key="2">
    <citation type="submission" date="2018-11" db="EMBL/GenBank/DDBJ databases">
        <authorList>
            <consortium name="Pathogen Informatics"/>
        </authorList>
    </citation>
    <scope>NUCLEOTIDE SEQUENCE [LARGE SCALE GENOMIC DNA]</scope>
    <source>
        <strain evidence="2 3">NST_G2</strain>
    </source>
</reference>
<dbReference type="EMBL" id="UYSU01042169">
    <property type="protein sequence ID" value="VDM03616.1"/>
    <property type="molecule type" value="Genomic_DNA"/>
</dbReference>
<protein>
    <submittedName>
        <fullName evidence="4">Secreted protein</fullName>
    </submittedName>
</protein>
<feature type="compositionally biased region" description="Gly residues" evidence="1">
    <location>
        <begin position="55"/>
        <end position="67"/>
    </location>
</feature>
<evidence type="ECO:0000313" key="2">
    <source>
        <dbReference type="EMBL" id="VDM03616.1"/>
    </source>
</evidence>
<dbReference type="AlphaFoldDB" id="A0A183TL82"/>
<evidence type="ECO:0000313" key="3">
    <source>
        <dbReference type="Proteomes" id="UP000275846"/>
    </source>
</evidence>
<gene>
    <name evidence="2" type="ORF">SSLN_LOCUS17230</name>
</gene>
<evidence type="ECO:0000313" key="4">
    <source>
        <dbReference type="WBParaSite" id="SSLN_0001788501-mRNA-1"/>
    </source>
</evidence>
<accession>A0A183TL82</accession>
<proteinExistence type="predicted"/>